<accession>A0A934HXP5</accession>
<dbReference type="Pfam" id="PF24568">
    <property type="entry name" value="CC_PcsB"/>
    <property type="match status" value="1"/>
</dbReference>
<evidence type="ECO:0000256" key="4">
    <source>
        <dbReference type="ARBA" id="ARBA00022801"/>
    </source>
</evidence>
<feature type="chain" id="PRO_5037253300" evidence="8">
    <location>
        <begin position="25"/>
        <end position="355"/>
    </location>
</feature>
<evidence type="ECO:0000256" key="6">
    <source>
        <dbReference type="SAM" id="Coils"/>
    </source>
</evidence>
<keyword evidence="2" id="KW-0645">Protease</keyword>
<evidence type="ECO:0000313" key="11">
    <source>
        <dbReference type="Proteomes" id="UP000622687"/>
    </source>
</evidence>
<comment type="caution">
    <text evidence="10">The sequence shown here is derived from an EMBL/GenBank/DDBJ whole genome shotgun (WGS) entry which is preliminary data.</text>
</comment>
<proteinExistence type="inferred from homology"/>
<keyword evidence="11" id="KW-1185">Reference proteome</keyword>
<dbReference type="EMBL" id="JAEEGB010000011">
    <property type="protein sequence ID" value="MBI6873159.1"/>
    <property type="molecule type" value="Genomic_DNA"/>
</dbReference>
<sequence length="355" mass="38390">MNRRILSAVIALSVVLVTGRNALAAPTSSSTSLQQIKNQRQDLETKVEKLDEQIGQVKKQIDDNKKGIEKTNKDIKDTQAQLEKSEQNIKGQQDLFGKRVRAMYINGANSYLDVVLQADSLGDFITRVDTVKKIVGFDQKIIKDLKDKQGAIAEEKQALNDKNKKLLALKTDNEKKLSKLNSDKASQTKLIADLEAKEKVVAAQDTATARIVATAANQVQKVRSEAPRLSRGSGTTSTPASSSSVVAYASNFLGTPYQWGGNGPSTFDCSGFTSYVYSHFGVGLPRIAADQQGAGTAVSRDQLQPGDLVFFGSPAHHVGIYVGNGCYIHAPRTGDVVKISSLDDRSDFTGGTRVK</sequence>
<keyword evidence="6" id="KW-0175">Coiled coil</keyword>
<organism evidence="10 11">
    <name type="scientific">Clostridium aciditolerans</name>
    <dbReference type="NCBI Taxonomy" id="339861"/>
    <lineage>
        <taxon>Bacteria</taxon>
        <taxon>Bacillati</taxon>
        <taxon>Bacillota</taxon>
        <taxon>Clostridia</taxon>
        <taxon>Eubacteriales</taxon>
        <taxon>Clostridiaceae</taxon>
        <taxon>Clostridium</taxon>
    </lineage>
</organism>
<feature type="compositionally biased region" description="Low complexity" evidence="7">
    <location>
        <begin position="230"/>
        <end position="241"/>
    </location>
</feature>
<name>A0A934HXP5_9CLOT</name>
<keyword evidence="3 8" id="KW-0732">Signal</keyword>
<keyword evidence="5" id="KW-0788">Thiol protease</keyword>
<reference evidence="10" key="1">
    <citation type="submission" date="2020-12" db="EMBL/GenBank/DDBJ databases">
        <title>Clostridium thailandense sp. nov., a novel acetogenic bacterium isolated from peat land soil in Thailand.</title>
        <authorList>
            <person name="Chaikitkaew S."/>
            <person name="Birkeland N.K."/>
        </authorList>
    </citation>
    <scope>NUCLEOTIDE SEQUENCE</scope>
    <source>
        <strain evidence="10">DSM 17425</strain>
    </source>
</reference>
<comment type="similarity">
    <text evidence="1">Belongs to the peptidase C40 family.</text>
</comment>
<gene>
    <name evidence="10" type="ORF">I6U51_10630</name>
</gene>
<dbReference type="RefSeq" id="WP_211142627.1">
    <property type="nucleotide sequence ID" value="NZ_JAEEGB010000011.1"/>
</dbReference>
<dbReference type="InterPro" id="IPR057309">
    <property type="entry name" value="PcsB_CC"/>
</dbReference>
<evidence type="ECO:0000256" key="3">
    <source>
        <dbReference type="ARBA" id="ARBA00022729"/>
    </source>
</evidence>
<dbReference type="Proteomes" id="UP000622687">
    <property type="component" value="Unassembled WGS sequence"/>
</dbReference>
<dbReference type="PANTHER" id="PTHR47053:SF1">
    <property type="entry name" value="MUREIN DD-ENDOPEPTIDASE MEPH-RELATED"/>
    <property type="match status" value="1"/>
</dbReference>
<dbReference type="GO" id="GO:0008234">
    <property type="term" value="F:cysteine-type peptidase activity"/>
    <property type="evidence" value="ECO:0007669"/>
    <property type="project" value="UniProtKB-KW"/>
</dbReference>
<dbReference type="InterPro" id="IPR038765">
    <property type="entry name" value="Papain-like_cys_pep_sf"/>
</dbReference>
<feature type="coiled-coil region" evidence="6">
    <location>
        <begin position="33"/>
        <end position="95"/>
    </location>
</feature>
<dbReference type="Gene3D" id="3.90.1720.10">
    <property type="entry name" value="endopeptidase domain like (from Nostoc punctiforme)"/>
    <property type="match status" value="1"/>
</dbReference>
<dbReference type="AlphaFoldDB" id="A0A934HXP5"/>
<dbReference type="InterPro" id="IPR051202">
    <property type="entry name" value="Peptidase_C40"/>
</dbReference>
<keyword evidence="4" id="KW-0378">Hydrolase</keyword>
<evidence type="ECO:0000256" key="2">
    <source>
        <dbReference type="ARBA" id="ARBA00022670"/>
    </source>
</evidence>
<dbReference type="PANTHER" id="PTHR47053">
    <property type="entry name" value="MUREIN DD-ENDOPEPTIDASE MEPH-RELATED"/>
    <property type="match status" value="1"/>
</dbReference>
<dbReference type="InterPro" id="IPR000064">
    <property type="entry name" value="NLP_P60_dom"/>
</dbReference>
<feature type="signal peptide" evidence="8">
    <location>
        <begin position="1"/>
        <end position="24"/>
    </location>
</feature>
<evidence type="ECO:0000256" key="5">
    <source>
        <dbReference type="ARBA" id="ARBA00022807"/>
    </source>
</evidence>
<dbReference type="SUPFAM" id="SSF54001">
    <property type="entry name" value="Cysteine proteinases"/>
    <property type="match status" value="1"/>
</dbReference>
<dbReference type="Pfam" id="PF00877">
    <property type="entry name" value="NLPC_P60"/>
    <property type="match status" value="1"/>
</dbReference>
<protein>
    <submittedName>
        <fullName evidence="10">C40 family peptidase</fullName>
    </submittedName>
</protein>
<dbReference type="GO" id="GO:0006508">
    <property type="term" value="P:proteolysis"/>
    <property type="evidence" value="ECO:0007669"/>
    <property type="project" value="UniProtKB-KW"/>
</dbReference>
<feature type="domain" description="NlpC/P60" evidence="9">
    <location>
        <begin position="239"/>
        <end position="355"/>
    </location>
</feature>
<feature type="coiled-coil region" evidence="6">
    <location>
        <begin position="142"/>
        <end position="197"/>
    </location>
</feature>
<evidence type="ECO:0000313" key="10">
    <source>
        <dbReference type="EMBL" id="MBI6873159.1"/>
    </source>
</evidence>
<dbReference type="Gene3D" id="6.10.250.3150">
    <property type="match status" value="1"/>
</dbReference>
<evidence type="ECO:0000256" key="8">
    <source>
        <dbReference type="SAM" id="SignalP"/>
    </source>
</evidence>
<evidence type="ECO:0000256" key="7">
    <source>
        <dbReference type="SAM" id="MobiDB-lite"/>
    </source>
</evidence>
<feature type="region of interest" description="Disordered" evidence="7">
    <location>
        <begin position="222"/>
        <end position="241"/>
    </location>
</feature>
<dbReference type="PROSITE" id="PS51935">
    <property type="entry name" value="NLPC_P60"/>
    <property type="match status" value="1"/>
</dbReference>
<evidence type="ECO:0000256" key="1">
    <source>
        <dbReference type="ARBA" id="ARBA00007074"/>
    </source>
</evidence>
<evidence type="ECO:0000259" key="9">
    <source>
        <dbReference type="PROSITE" id="PS51935"/>
    </source>
</evidence>